<protein>
    <recommendedName>
        <fullName evidence="4">Lipoprotein</fullName>
    </recommendedName>
</protein>
<sequence length="207" mass="21766">MNLSVPRRRLAAALGAVAALLTAAGCDRSTEPVAPALDVGLTVTTARESDLLRIDYTLVNRTGADIVVFSGVPAEDTHDSPVVDPNAVYATARDDNTVELAKRVFAPPEGVGVAVDFVVRGAVLAPQASLGEVLRIPLPLTARRPYDSSARLPDRVGRAVFCVGVAHRDAVPPIPAASGDTDERASYPHRASVAREQQLVCGEPFPL</sequence>
<evidence type="ECO:0000313" key="2">
    <source>
        <dbReference type="EMBL" id="MEE6263042.1"/>
    </source>
</evidence>
<dbReference type="PROSITE" id="PS51257">
    <property type="entry name" value="PROKAR_LIPOPROTEIN"/>
    <property type="match status" value="1"/>
</dbReference>
<proteinExistence type="predicted"/>
<evidence type="ECO:0000313" key="3">
    <source>
        <dbReference type="Proteomes" id="UP001332243"/>
    </source>
</evidence>
<gene>
    <name evidence="2" type="ORF">V1633_31645</name>
</gene>
<keyword evidence="1" id="KW-0732">Signal</keyword>
<name>A0ABU7S2R8_9ACTN</name>
<dbReference type="Proteomes" id="UP001332243">
    <property type="component" value="Unassembled WGS sequence"/>
</dbReference>
<feature type="signal peptide" evidence="1">
    <location>
        <begin position="1"/>
        <end position="18"/>
    </location>
</feature>
<evidence type="ECO:0000256" key="1">
    <source>
        <dbReference type="SAM" id="SignalP"/>
    </source>
</evidence>
<keyword evidence="3" id="KW-1185">Reference proteome</keyword>
<dbReference type="EMBL" id="JAZGQK010000034">
    <property type="protein sequence ID" value="MEE6263042.1"/>
    <property type="molecule type" value="Genomic_DNA"/>
</dbReference>
<reference evidence="2 3" key="1">
    <citation type="submission" date="2024-01" db="EMBL/GenBank/DDBJ databases">
        <title>Genome insights into Plantactinospora sonchi sp. nov.</title>
        <authorList>
            <person name="Wang L."/>
        </authorList>
    </citation>
    <scope>NUCLEOTIDE SEQUENCE [LARGE SCALE GENOMIC DNA]</scope>
    <source>
        <strain evidence="2 3">NEAU-QY2</strain>
    </source>
</reference>
<accession>A0ABU7S2R8</accession>
<dbReference type="PROSITE" id="PS51318">
    <property type="entry name" value="TAT"/>
    <property type="match status" value="1"/>
</dbReference>
<feature type="chain" id="PRO_5046041352" description="Lipoprotein" evidence="1">
    <location>
        <begin position="19"/>
        <end position="207"/>
    </location>
</feature>
<dbReference type="InterPro" id="IPR006311">
    <property type="entry name" value="TAT_signal"/>
</dbReference>
<evidence type="ECO:0008006" key="4">
    <source>
        <dbReference type="Google" id="ProtNLM"/>
    </source>
</evidence>
<organism evidence="2 3">
    <name type="scientific">Plantactinospora sonchi</name>
    <dbReference type="NCBI Taxonomy" id="1544735"/>
    <lineage>
        <taxon>Bacteria</taxon>
        <taxon>Bacillati</taxon>
        <taxon>Actinomycetota</taxon>
        <taxon>Actinomycetes</taxon>
        <taxon>Micromonosporales</taxon>
        <taxon>Micromonosporaceae</taxon>
        <taxon>Plantactinospora</taxon>
    </lineage>
</organism>
<comment type="caution">
    <text evidence="2">The sequence shown here is derived from an EMBL/GenBank/DDBJ whole genome shotgun (WGS) entry which is preliminary data.</text>
</comment>
<dbReference type="RefSeq" id="WP_331217980.1">
    <property type="nucleotide sequence ID" value="NZ_JAZGQK010000034.1"/>
</dbReference>